<dbReference type="InterPro" id="IPR000835">
    <property type="entry name" value="HTH_MarR-typ"/>
</dbReference>
<evidence type="ECO:0000256" key="3">
    <source>
        <dbReference type="ARBA" id="ARBA00023163"/>
    </source>
</evidence>
<dbReference type="InterPro" id="IPR047894">
    <property type="entry name" value="AdcR-like"/>
</dbReference>
<organism evidence="7 9">
    <name type="scientific">Streptococcus chenjunshii</name>
    <dbReference type="NCBI Taxonomy" id="2173853"/>
    <lineage>
        <taxon>Bacteria</taxon>
        <taxon>Bacillati</taxon>
        <taxon>Bacillota</taxon>
        <taxon>Bacilli</taxon>
        <taxon>Lactobacillales</taxon>
        <taxon>Streptococcaceae</taxon>
        <taxon>Streptococcus</taxon>
    </lineage>
</organism>
<sequence>MLSLDRKLDHLIKKVLLKSENQHELLFGPCKSGEKLTNTQEHILMLLAEQQLTNSDLAKKLNISQAAVTKAVKSLAKKGMLVSVKDKEDARVTYFTLTDPAWPVAEEHRRHHHRTLAVYQELLAAFTEEEQAIIQRFLTVFEERLER</sequence>
<proteinExistence type="predicted"/>
<name>A0A372KL45_9STRE</name>
<keyword evidence="2" id="KW-0238">DNA-binding</keyword>
<reference evidence="7 9" key="2">
    <citation type="submission" date="2018-08" db="EMBL/GenBank/DDBJ databases">
        <title>Draft genome of Streptococcus sp. nov. Z1.</title>
        <authorList>
            <person name="Tian Z."/>
        </authorList>
    </citation>
    <scope>NUCLEOTIDE SEQUENCE [LARGE SCALE GENOMIC DNA]</scope>
    <source>
        <strain evidence="7">Z1</strain>
        <strain evidence="9">Z1(2018)</strain>
    </source>
</reference>
<evidence type="ECO:0000313" key="9">
    <source>
        <dbReference type="Proteomes" id="UP000262901"/>
    </source>
</evidence>
<dbReference type="Proteomes" id="UP000246115">
    <property type="component" value="Chromosome"/>
</dbReference>
<keyword evidence="1" id="KW-0805">Transcription regulation</keyword>
<dbReference type="GO" id="GO:0008270">
    <property type="term" value="F:zinc ion binding"/>
    <property type="evidence" value="ECO:0007669"/>
    <property type="project" value="InterPro"/>
</dbReference>
<keyword evidence="10" id="KW-1185">Reference proteome</keyword>
<dbReference type="NCBIfam" id="NF038251">
    <property type="entry name" value="AdcR_fam_Zn_TF"/>
    <property type="match status" value="1"/>
</dbReference>
<dbReference type="Proteomes" id="UP000264056">
    <property type="component" value="Unassembled WGS sequence"/>
</dbReference>
<dbReference type="Gene3D" id="6.10.140.1680">
    <property type="match status" value="1"/>
</dbReference>
<accession>A0A346N9K4</accession>
<evidence type="ECO:0000313" key="10">
    <source>
        <dbReference type="Proteomes" id="UP000264056"/>
    </source>
</evidence>
<dbReference type="InterPro" id="IPR052067">
    <property type="entry name" value="Metal_resp_HTH_trans_reg"/>
</dbReference>
<dbReference type="GO" id="GO:0003700">
    <property type="term" value="F:DNA-binding transcription factor activity"/>
    <property type="evidence" value="ECO:0007669"/>
    <property type="project" value="InterPro"/>
</dbReference>
<dbReference type="PANTHER" id="PTHR35790">
    <property type="entry name" value="HTH-TYPE TRANSCRIPTIONAL REGULATOR PCHR"/>
    <property type="match status" value="1"/>
</dbReference>
<dbReference type="PROSITE" id="PS50995">
    <property type="entry name" value="HTH_MARR_2"/>
    <property type="match status" value="1"/>
</dbReference>
<evidence type="ECO:0000256" key="1">
    <source>
        <dbReference type="ARBA" id="ARBA00023015"/>
    </source>
</evidence>
<dbReference type="AlphaFoldDB" id="A0A372KL45"/>
<dbReference type="GO" id="GO:0003677">
    <property type="term" value="F:DNA binding"/>
    <property type="evidence" value="ECO:0007669"/>
    <property type="project" value="UniProtKB-KW"/>
</dbReference>
<dbReference type="Pfam" id="PF01047">
    <property type="entry name" value="MarR"/>
    <property type="match status" value="1"/>
</dbReference>
<dbReference type="EMBL" id="QVQZ01000014">
    <property type="protein sequence ID" value="RFU53005.1"/>
    <property type="molecule type" value="Genomic_DNA"/>
</dbReference>
<evidence type="ECO:0000313" key="5">
    <source>
        <dbReference type="EMBL" id="AXQ77699.1"/>
    </source>
</evidence>
<dbReference type="Proteomes" id="UP000262901">
    <property type="component" value="Unassembled WGS sequence"/>
</dbReference>
<keyword evidence="3" id="KW-0804">Transcription</keyword>
<reference evidence="5" key="4">
    <citation type="journal article" date="2019" name="Int. J. Syst. Evol. Microbiol.">
        <title>Streptococcus chenjunshii sp. nov. isolated from feces of Tibetan antelopes.</title>
        <authorList>
            <person name="Tian Z."/>
            <person name="Lu S."/>
            <person name="Jin D."/>
            <person name="Yang J."/>
            <person name="Pu J."/>
            <person name="Lai X.H."/>
            <person name="Bai X.N."/>
            <person name="Wu X.M."/>
            <person name="Li J."/>
            <person name="Wang S."/>
            <person name="Xu J."/>
        </authorList>
    </citation>
    <scope>NUCLEOTIDE SEQUENCE</scope>
    <source>
        <strain evidence="5">Z15</strain>
    </source>
</reference>
<dbReference type="SMART" id="SM00347">
    <property type="entry name" value="HTH_MARR"/>
    <property type="match status" value="1"/>
</dbReference>
<evidence type="ECO:0000313" key="8">
    <source>
        <dbReference type="Proteomes" id="UP000246115"/>
    </source>
</evidence>
<accession>A0A372KL45</accession>
<dbReference type="CDD" id="cd00090">
    <property type="entry name" value="HTH_ARSR"/>
    <property type="match status" value="1"/>
</dbReference>
<evidence type="ECO:0000259" key="4">
    <source>
        <dbReference type="PROSITE" id="PS50995"/>
    </source>
</evidence>
<dbReference type="Gene3D" id="1.10.10.10">
    <property type="entry name" value="Winged helix-like DNA-binding domain superfamily/Winged helix DNA-binding domain"/>
    <property type="match status" value="1"/>
</dbReference>
<evidence type="ECO:0000256" key="2">
    <source>
        <dbReference type="ARBA" id="ARBA00023125"/>
    </source>
</evidence>
<dbReference type="EMBL" id="CP031733">
    <property type="protein sequence ID" value="AXQ77699.1"/>
    <property type="molecule type" value="Genomic_DNA"/>
</dbReference>
<dbReference type="SUPFAM" id="SSF46785">
    <property type="entry name" value="Winged helix' DNA-binding domain"/>
    <property type="match status" value="1"/>
</dbReference>
<dbReference type="OrthoDB" id="2319602at2"/>
<dbReference type="EMBL" id="QVQY01000015">
    <property type="protein sequence ID" value="RFU50859.1"/>
    <property type="molecule type" value="Genomic_DNA"/>
</dbReference>
<dbReference type="RefSeq" id="WP_116878379.1">
    <property type="nucleotide sequence ID" value="NZ_CP031733.1"/>
</dbReference>
<dbReference type="InterPro" id="IPR036388">
    <property type="entry name" value="WH-like_DNA-bd_sf"/>
</dbReference>
<gene>
    <name evidence="5" type="ORF">DDV21_000710</name>
    <name evidence="6" type="ORF">DDV22_06625</name>
    <name evidence="7" type="ORF">DDV23_06885</name>
</gene>
<reference evidence="8" key="3">
    <citation type="submission" date="2018-08" db="EMBL/GenBank/DDBJ databases">
        <title>Streptococcus chenjunshii sp. nov., isolated from stools sample of the Tibetan antelope in the Qinghai-Tibet plateau, China.</title>
        <authorList>
            <person name="Tian Z."/>
        </authorList>
    </citation>
    <scope>NUCLEOTIDE SEQUENCE [LARGE SCALE GENOMIC DNA]</scope>
    <source>
        <strain evidence="8">Z15</strain>
    </source>
</reference>
<protein>
    <submittedName>
        <fullName evidence="7">MarR family transcriptional regulator</fullName>
    </submittedName>
</protein>
<reference evidence="6 10" key="1">
    <citation type="submission" date="2018-08" db="EMBL/GenBank/DDBJ databases">
        <title>Draft genome of Streptococcus sp .nov. Z2.</title>
        <authorList>
            <person name="Tian Z."/>
        </authorList>
    </citation>
    <scope>NUCLEOTIDE SEQUENCE [LARGE SCALE GENOMIC DNA]</scope>
    <source>
        <strain evidence="6 10">Z2</strain>
    </source>
</reference>
<dbReference type="Gene3D" id="6.10.250.2360">
    <property type="match status" value="1"/>
</dbReference>
<dbReference type="InterPro" id="IPR011991">
    <property type="entry name" value="ArsR-like_HTH"/>
</dbReference>
<evidence type="ECO:0000313" key="6">
    <source>
        <dbReference type="EMBL" id="RFU50859.1"/>
    </source>
</evidence>
<dbReference type="PANTHER" id="PTHR35790:SF4">
    <property type="entry name" value="HTH-TYPE TRANSCRIPTIONAL REGULATOR PCHR"/>
    <property type="match status" value="1"/>
</dbReference>
<feature type="domain" description="HTH marR-type" evidence="4">
    <location>
        <begin position="1"/>
        <end position="143"/>
    </location>
</feature>
<dbReference type="InterPro" id="IPR036390">
    <property type="entry name" value="WH_DNA-bd_sf"/>
</dbReference>
<evidence type="ECO:0000313" key="7">
    <source>
        <dbReference type="EMBL" id="RFU53005.1"/>
    </source>
</evidence>
<dbReference type="KEGG" id="schj:DDV21_000710"/>